<dbReference type="eggNOG" id="COG1472">
    <property type="taxonomic scope" value="Bacteria"/>
</dbReference>
<dbReference type="InterPro" id="IPR050226">
    <property type="entry name" value="NagZ_Beta-hexosaminidase"/>
</dbReference>
<name>E0IF11_9BACL</name>
<dbReference type="STRING" id="717606.PaecuDRAFT_4252"/>
<evidence type="ECO:0000313" key="7">
    <source>
        <dbReference type="EMBL" id="EFM08787.1"/>
    </source>
</evidence>
<dbReference type="EMBL" id="AEDD01000013">
    <property type="protein sequence ID" value="EFM08787.1"/>
    <property type="molecule type" value="Genomic_DNA"/>
</dbReference>
<dbReference type="SUPFAM" id="SSF51445">
    <property type="entry name" value="(Trans)glycosidases"/>
    <property type="match status" value="1"/>
</dbReference>
<evidence type="ECO:0000256" key="4">
    <source>
        <dbReference type="ARBA" id="ARBA00022801"/>
    </source>
</evidence>
<dbReference type="OrthoDB" id="9805821at2"/>
<dbReference type="PANTHER" id="PTHR30480:SF13">
    <property type="entry name" value="BETA-HEXOSAMINIDASE"/>
    <property type="match status" value="1"/>
</dbReference>
<keyword evidence="4 7" id="KW-0378">Hydrolase</keyword>
<dbReference type="PANTHER" id="PTHR30480">
    <property type="entry name" value="BETA-HEXOSAMINIDASE-RELATED"/>
    <property type="match status" value="1"/>
</dbReference>
<accession>E0IF11</accession>
<evidence type="ECO:0000256" key="5">
    <source>
        <dbReference type="ARBA" id="ARBA00023295"/>
    </source>
</evidence>
<dbReference type="Pfam" id="PF00933">
    <property type="entry name" value="Glyco_hydro_3"/>
    <property type="match status" value="1"/>
</dbReference>
<dbReference type="GO" id="GO:0004563">
    <property type="term" value="F:beta-N-acetylhexosaminidase activity"/>
    <property type="evidence" value="ECO:0007669"/>
    <property type="project" value="UniProtKB-EC"/>
</dbReference>
<dbReference type="Gene3D" id="3.20.20.300">
    <property type="entry name" value="Glycoside hydrolase, family 3, N-terminal domain"/>
    <property type="match status" value="1"/>
</dbReference>
<dbReference type="InterPro" id="IPR001764">
    <property type="entry name" value="Glyco_hydro_3_N"/>
</dbReference>
<dbReference type="InterPro" id="IPR017853">
    <property type="entry name" value="GH"/>
</dbReference>
<evidence type="ECO:0000256" key="1">
    <source>
        <dbReference type="ARBA" id="ARBA00001231"/>
    </source>
</evidence>
<reference evidence="7 8" key="1">
    <citation type="submission" date="2010-07" db="EMBL/GenBank/DDBJ databases">
        <title>The draft genome of Paenibacillus curdlanolyticus YK9.</title>
        <authorList>
            <consortium name="US DOE Joint Genome Institute (JGI-PGF)"/>
            <person name="Lucas S."/>
            <person name="Copeland A."/>
            <person name="Lapidus A."/>
            <person name="Cheng J.-F."/>
            <person name="Bruce D."/>
            <person name="Goodwin L."/>
            <person name="Pitluck S."/>
            <person name="Land M.L."/>
            <person name="Hauser L."/>
            <person name="Chang Y.-J."/>
            <person name="Jeffries C."/>
            <person name="Anderson I.J."/>
            <person name="Johnson E."/>
            <person name="Loganathan U."/>
            <person name="Mulhopadhyay B."/>
            <person name="Kyrpides N."/>
            <person name="Woyke T.J."/>
        </authorList>
    </citation>
    <scope>NUCLEOTIDE SEQUENCE [LARGE SCALE GENOMIC DNA]</scope>
    <source>
        <strain evidence="7 8">YK9</strain>
    </source>
</reference>
<comment type="catalytic activity">
    <reaction evidence="1">
        <text>Hydrolysis of terminal non-reducing N-acetyl-D-hexosamine residues in N-acetyl-beta-D-hexosaminides.</text>
        <dbReference type="EC" id="3.2.1.52"/>
    </reaction>
</comment>
<comment type="similarity">
    <text evidence="2">Belongs to the glycosyl hydrolase 3 family.</text>
</comment>
<dbReference type="Gene3D" id="3.40.50.1700">
    <property type="entry name" value="Glycoside hydrolase family 3 C-terminal domain"/>
    <property type="match status" value="1"/>
</dbReference>
<dbReference type="Proteomes" id="UP000005387">
    <property type="component" value="Unassembled WGS sequence"/>
</dbReference>
<keyword evidence="5" id="KW-0326">Glycosidase</keyword>
<dbReference type="GO" id="GO:0005975">
    <property type="term" value="P:carbohydrate metabolic process"/>
    <property type="evidence" value="ECO:0007669"/>
    <property type="project" value="InterPro"/>
</dbReference>
<organism evidence="7 8">
    <name type="scientific">Paenibacillus curdlanolyticus YK9</name>
    <dbReference type="NCBI Taxonomy" id="717606"/>
    <lineage>
        <taxon>Bacteria</taxon>
        <taxon>Bacillati</taxon>
        <taxon>Bacillota</taxon>
        <taxon>Bacilli</taxon>
        <taxon>Bacillales</taxon>
        <taxon>Paenibacillaceae</taxon>
        <taxon>Paenibacillus</taxon>
    </lineage>
</organism>
<dbReference type="GO" id="GO:0009254">
    <property type="term" value="P:peptidoglycan turnover"/>
    <property type="evidence" value="ECO:0007669"/>
    <property type="project" value="TreeGrafter"/>
</dbReference>
<gene>
    <name evidence="7" type="ORF">PaecuDRAFT_4252</name>
</gene>
<evidence type="ECO:0000256" key="3">
    <source>
        <dbReference type="ARBA" id="ARBA00012663"/>
    </source>
</evidence>
<protein>
    <recommendedName>
        <fullName evidence="3">beta-N-acetylhexosaminidase</fullName>
        <ecNumber evidence="3">3.2.1.52</ecNumber>
    </recommendedName>
</protein>
<proteinExistence type="inferred from homology"/>
<dbReference type="InterPro" id="IPR036881">
    <property type="entry name" value="Glyco_hydro_3_C_sf"/>
</dbReference>
<feature type="domain" description="Glycoside hydrolase family 3 N-terminal" evidence="6">
    <location>
        <begin position="11"/>
        <end position="335"/>
    </location>
</feature>
<dbReference type="InterPro" id="IPR036962">
    <property type="entry name" value="Glyco_hydro_3_N_sf"/>
</dbReference>
<keyword evidence="8" id="KW-1185">Reference proteome</keyword>
<dbReference type="AlphaFoldDB" id="E0IF11"/>
<evidence type="ECO:0000313" key="8">
    <source>
        <dbReference type="Proteomes" id="UP000005387"/>
    </source>
</evidence>
<evidence type="ECO:0000259" key="6">
    <source>
        <dbReference type="Pfam" id="PF00933"/>
    </source>
</evidence>
<dbReference type="EC" id="3.2.1.52" evidence="3"/>
<dbReference type="RefSeq" id="WP_006040235.1">
    <property type="nucleotide sequence ID" value="NZ_AEDD01000013.1"/>
</dbReference>
<evidence type="ECO:0000256" key="2">
    <source>
        <dbReference type="ARBA" id="ARBA00005336"/>
    </source>
</evidence>
<sequence>MVSAQTTELSLEQKAARMCVVGIAGYEPGVSFGERLRRLPFGGIGMFPHNIESESQARQFIKGVAAAAEHLALPKPYYISIDEEGGSLSNFRRFYPYLPGNRAVGLSGDSEAAYLQGKLIGSQLIELGVPMNWAPVLDVNTNIANPVVGIRAYGESPEQVASFGAAFIRGLHEVGVAATAKHFPGHGQVEGDSHYVLPSCDLTLEELLAGPIVPFVRAINAGTDAIMMAHILFPRIPESNGLPSSLSPFFVTELLRNRLCYEGVICTDDVEMGAIMDNFEPRRIGELAVMAGNDMILMCHTREFQDEVVAGIVAAVERGDIPMAQIDASVARIDRMHETMEVYRREARPVPREQWAARALELARSTIRVAADPRGLLPLDRTRTYALIQTKQEAFTKADISGENEIGLTERLSARGLSVMRILVPINPSASEIAEALAQAAACDAVLLCTVNAHLHEGQIELAQAAAAVKPLVTLVMRNPYDEPLLPVEATRVLACSTADSTLEALSELLVEING</sequence>